<name>A0A4Y7SJ16_COPMI</name>
<gene>
    <name evidence="2" type="ORF">FA13DRAFT_1741718</name>
</gene>
<feature type="compositionally biased region" description="Low complexity" evidence="1">
    <location>
        <begin position="56"/>
        <end position="72"/>
    </location>
</feature>
<accession>A0A4Y7SJ16</accession>
<sequence length="352" mass="38736">MSGPARTQRPQSRVTNQPYPCSDFGMSHALPSISSSLAQLYAQPGVQGTWPRDHASTPSISSSTSTSRPTTESIKKQGLCGKECPPHVLIHSDCKAAAGLRGLFTSLLDPLVPRMDSSSLVEEKWVFKSTDGTPMNGTWYRYYGNRPIIAVASKLLNTCNPNTCTECRGKLEECRAIVLSAWDEKNKLMDEVQLWAIAYRPDPDGRIGGERSFRILQSFLDNPLPGSVIRGTPNAKIQVHESKIEDSRGKVHQEMLCVSTDDWRDVDTSKGVSPSLWSVAGRKWSVIDARGQPVLSIVHRASRGITIQLNYRTGRWGVARAGKGSMKADVEQEMAALHFAFLLLQSKQVPAT</sequence>
<evidence type="ECO:0000256" key="1">
    <source>
        <dbReference type="SAM" id="MobiDB-lite"/>
    </source>
</evidence>
<organism evidence="2 3">
    <name type="scientific">Coprinellus micaceus</name>
    <name type="common">Glistening ink-cap mushroom</name>
    <name type="synonym">Coprinus micaceus</name>
    <dbReference type="NCBI Taxonomy" id="71717"/>
    <lineage>
        <taxon>Eukaryota</taxon>
        <taxon>Fungi</taxon>
        <taxon>Dikarya</taxon>
        <taxon>Basidiomycota</taxon>
        <taxon>Agaricomycotina</taxon>
        <taxon>Agaricomycetes</taxon>
        <taxon>Agaricomycetidae</taxon>
        <taxon>Agaricales</taxon>
        <taxon>Agaricineae</taxon>
        <taxon>Psathyrellaceae</taxon>
        <taxon>Coprinellus</taxon>
    </lineage>
</organism>
<proteinExistence type="predicted"/>
<dbReference type="AlphaFoldDB" id="A0A4Y7SJ16"/>
<keyword evidence="3" id="KW-1185">Reference proteome</keyword>
<dbReference type="EMBL" id="QPFP01000105">
    <property type="protein sequence ID" value="TEB21668.1"/>
    <property type="molecule type" value="Genomic_DNA"/>
</dbReference>
<evidence type="ECO:0000313" key="2">
    <source>
        <dbReference type="EMBL" id="TEB21668.1"/>
    </source>
</evidence>
<evidence type="ECO:0000313" key="3">
    <source>
        <dbReference type="Proteomes" id="UP000298030"/>
    </source>
</evidence>
<feature type="region of interest" description="Disordered" evidence="1">
    <location>
        <begin position="45"/>
        <end position="74"/>
    </location>
</feature>
<feature type="compositionally biased region" description="Polar residues" evidence="1">
    <location>
        <begin position="8"/>
        <end position="19"/>
    </location>
</feature>
<dbReference type="Proteomes" id="UP000298030">
    <property type="component" value="Unassembled WGS sequence"/>
</dbReference>
<protein>
    <submittedName>
        <fullName evidence="2">Uncharacterized protein</fullName>
    </submittedName>
</protein>
<reference evidence="2 3" key="1">
    <citation type="journal article" date="2019" name="Nat. Ecol. Evol.">
        <title>Megaphylogeny resolves global patterns of mushroom evolution.</title>
        <authorList>
            <person name="Varga T."/>
            <person name="Krizsan K."/>
            <person name="Foldi C."/>
            <person name="Dima B."/>
            <person name="Sanchez-Garcia M."/>
            <person name="Sanchez-Ramirez S."/>
            <person name="Szollosi G.J."/>
            <person name="Szarkandi J.G."/>
            <person name="Papp V."/>
            <person name="Albert L."/>
            <person name="Andreopoulos W."/>
            <person name="Angelini C."/>
            <person name="Antonin V."/>
            <person name="Barry K.W."/>
            <person name="Bougher N.L."/>
            <person name="Buchanan P."/>
            <person name="Buyck B."/>
            <person name="Bense V."/>
            <person name="Catcheside P."/>
            <person name="Chovatia M."/>
            <person name="Cooper J."/>
            <person name="Damon W."/>
            <person name="Desjardin D."/>
            <person name="Finy P."/>
            <person name="Geml J."/>
            <person name="Haridas S."/>
            <person name="Hughes K."/>
            <person name="Justo A."/>
            <person name="Karasinski D."/>
            <person name="Kautmanova I."/>
            <person name="Kiss B."/>
            <person name="Kocsube S."/>
            <person name="Kotiranta H."/>
            <person name="LaButti K.M."/>
            <person name="Lechner B.E."/>
            <person name="Liimatainen K."/>
            <person name="Lipzen A."/>
            <person name="Lukacs Z."/>
            <person name="Mihaltcheva S."/>
            <person name="Morgado L.N."/>
            <person name="Niskanen T."/>
            <person name="Noordeloos M.E."/>
            <person name="Ohm R.A."/>
            <person name="Ortiz-Santana B."/>
            <person name="Ovrebo C."/>
            <person name="Racz N."/>
            <person name="Riley R."/>
            <person name="Savchenko A."/>
            <person name="Shiryaev A."/>
            <person name="Soop K."/>
            <person name="Spirin V."/>
            <person name="Szebenyi C."/>
            <person name="Tomsovsky M."/>
            <person name="Tulloss R.E."/>
            <person name="Uehling J."/>
            <person name="Grigoriev I.V."/>
            <person name="Vagvolgyi C."/>
            <person name="Papp T."/>
            <person name="Martin F.M."/>
            <person name="Miettinen O."/>
            <person name="Hibbett D.S."/>
            <person name="Nagy L.G."/>
        </authorList>
    </citation>
    <scope>NUCLEOTIDE SEQUENCE [LARGE SCALE GENOMIC DNA]</scope>
    <source>
        <strain evidence="2 3">FP101781</strain>
    </source>
</reference>
<feature type="region of interest" description="Disordered" evidence="1">
    <location>
        <begin position="1"/>
        <end position="20"/>
    </location>
</feature>
<comment type="caution">
    <text evidence="2">The sequence shown here is derived from an EMBL/GenBank/DDBJ whole genome shotgun (WGS) entry which is preliminary data.</text>
</comment>